<feature type="compositionally biased region" description="Polar residues" evidence="1">
    <location>
        <begin position="488"/>
        <end position="499"/>
    </location>
</feature>
<accession>A0A3S1B4V5</accession>
<feature type="compositionally biased region" description="Basic and acidic residues" evidence="1">
    <location>
        <begin position="106"/>
        <end position="118"/>
    </location>
</feature>
<proteinExistence type="predicted"/>
<feature type="compositionally biased region" description="Polar residues" evidence="1">
    <location>
        <begin position="655"/>
        <end position="674"/>
    </location>
</feature>
<feature type="compositionally biased region" description="Polar residues" evidence="1">
    <location>
        <begin position="610"/>
        <end position="638"/>
    </location>
</feature>
<keyword evidence="3" id="KW-1185">Reference proteome</keyword>
<feature type="compositionally biased region" description="Polar residues" evidence="1">
    <location>
        <begin position="1"/>
        <end position="18"/>
    </location>
</feature>
<reference evidence="2 3" key="1">
    <citation type="submission" date="2019-01" db="EMBL/GenBank/DDBJ databases">
        <title>A draft genome assembly of the solar-powered sea slug Elysia chlorotica.</title>
        <authorList>
            <person name="Cai H."/>
            <person name="Li Q."/>
            <person name="Fang X."/>
            <person name="Li J."/>
            <person name="Curtis N.E."/>
            <person name="Altenburger A."/>
            <person name="Shibata T."/>
            <person name="Feng M."/>
            <person name="Maeda T."/>
            <person name="Schwartz J.A."/>
            <person name="Shigenobu S."/>
            <person name="Lundholm N."/>
            <person name="Nishiyama T."/>
            <person name="Yang H."/>
            <person name="Hasebe M."/>
            <person name="Li S."/>
            <person name="Pierce S.K."/>
            <person name="Wang J."/>
        </authorList>
    </citation>
    <scope>NUCLEOTIDE SEQUENCE [LARGE SCALE GENOMIC DNA]</scope>
    <source>
        <strain evidence="2">EC2010</strain>
        <tissue evidence="2">Whole organism of an adult</tissue>
    </source>
</reference>
<dbReference type="Proteomes" id="UP000271974">
    <property type="component" value="Unassembled WGS sequence"/>
</dbReference>
<evidence type="ECO:0000313" key="3">
    <source>
        <dbReference type="Proteomes" id="UP000271974"/>
    </source>
</evidence>
<feature type="region of interest" description="Disordered" evidence="1">
    <location>
        <begin position="105"/>
        <end position="135"/>
    </location>
</feature>
<evidence type="ECO:0000313" key="2">
    <source>
        <dbReference type="EMBL" id="RUS79936.1"/>
    </source>
</evidence>
<organism evidence="2 3">
    <name type="scientific">Elysia chlorotica</name>
    <name type="common">Eastern emerald elysia</name>
    <name type="synonym">Sea slug</name>
    <dbReference type="NCBI Taxonomy" id="188477"/>
    <lineage>
        <taxon>Eukaryota</taxon>
        <taxon>Metazoa</taxon>
        <taxon>Spiralia</taxon>
        <taxon>Lophotrochozoa</taxon>
        <taxon>Mollusca</taxon>
        <taxon>Gastropoda</taxon>
        <taxon>Heterobranchia</taxon>
        <taxon>Euthyneura</taxon>
        <taxon>Panpulmonata</taxon>
        <taxon>Sacoglossa</taxon>
        <taxon>Placobranchoidea</taxon>
        <taxon>Plakobranchidae</taxon>
        <taxon>Elysia</taxon>
    </lineage>
</organism>
<gene>
    <name evidence="2" type="ORF">EGW08_012280</name>
</gene>
<feature type="compositionally biased region" description="Low complexity" evidence="1">
    <location>
        <begin position="587"/>
        <end position="598"/>
    </location>
</feature>
<feature type="region of interest" description="Disordered" evidence="1">
    <location>
        <begin position="710"/>
        <end position="789"/>
    </location>
</feature>
<evidence type="ECO:0000256" key="1">
    <source>
        <dbReference type="SAM" id="MobiDB-lite"/>
    </source>
</evidence>
<feature type="compositionally biased region" description="Basic and acidic residues" evidence="1">
    <location>
        <begin position="506"/>
        <end position="518"/>
    </location>
</feature>
<dbReference type="AlphaFoldDB" id="A0A3S1B4V5"/>
<name>A0A3S1B4V5_ELYCH</name>
<comment type="caution">
    <text evidence="2">The sequence shown here is derived from an EMBL/GenBank/DDBJ whole genome shotgun (WGS) entry which is preliminary data.</text>
</comment>
<feature type="compositionally biased region" description="Basic and acidic residues" evidence="1">
    <location>
        <begin position="169"/>
        <end position="191"/>
    </location>
</feature>
<feature type="region of interest" description="Disordered" evidence="1">
    <location>
        <begin position="655"/>
        <end position="679"/>
    </location>
</feature>
<feature type="compositionally biased region" description="Polar residues" evidence="1">
    <location>
        <begin position="541"/>
        <end position="552"/>
    </location>
</feature>
<dbReference type="EMBL" id="RQTK01000419">
    <property type="protein sequence ID" value="RUS79936.1"/>
    <property type="molecule type" value="Genomic_DNA"/>
</dbReference>
<feature type="region of interest" description="Disordered" evidence="1">
    <location>
        <begin position="1"/>
        <end position="42"/>
    </location>
</feature>
<feature type="region of interest" description="Disordered" evidence="1">
    <location>
        <begin position="802"/>
        <end position="836"/>
    </location>
</feature>
<feature type="compositionally biased region" description="Basic and acidic residues" evidence="1">
    <location>
        <begin position="751"/>
        <end position="767"/>
    </location>
</feature>
<feature type="region of interest" description="Disordered" evidence="1">
    <location>
        <begin position="162"/>
        <end position="191"/>
    </location>
</feature>
<protein>
    <submittedName>
        <fullName evidence="2">Uncharacterized protein</fullName>
    </submittedName>
</protein>
<dbReference type="OrthoDB" id="6288734at2759"/>
<feature type="region of interest" description="Disordered" evidence="1">
    <location>
        <begin position="488"/>
        <end position="640"/>
    </location>
</feature>
<sequence>MSLQKPSRASPLQRQPTAQPIRRRAQLIKRPSQPPSSPTKKSVYMVIHSQDEVHAPDSPRKIRVKESLTPLKTTGVQNSPFFSPSKFSKNKYLAGLGLMPIQKARRVSERRRSTKCENIDLDEDTLPSPTKPRTPKLLISHLSRDESGAAADNNRSCMRSLFSSQSSRVDGDGESDSHREGCERRDGKSDDYEKVSDRLRNVKSLFNIAVSSPLGQCVIKHYKGDPSLHILSDTESHCLTEIIKNKQEGCRLRTRHMVYPVTFRGDSRRKTSYCHKYNMTKAHKKEFMRNTATGLDSKSRALLKKLKKCKVDLTKLTKADLKIWMPSENHLTVDLKPLTNQEMKYWMSPKPLSVSTSEQPAVFPSGLSLTSPNLNKVLGLRTRGDKDQSPEPLYPHLSVTNFVSEEVAAEVTENRRTVLNSILSDFVAKGEISKDLLPDNAAMPVKYATLRSLLTSPSLQAGKGKLHTLPDITNLGPAARSKALRANSRQLDLENQPSRNKLGENSAHKETTSKDNILKVRPKSRRKSEVSESHPVRFSPRLSQSQTKSTSVRLALEGETITGCDYEVPHSSTEKTDGLVFPGELASRPGSSSSNSSEHLSRTLRKRQSKTNTAQQQQESALNTPSSNESSQNGQVVKNDNPRLEKIILCQQSASTAGESPSYSSHSKSRTYLKSSPCDGSIALPQTKSPMFDVKLKKKLMKAGLVWRVSHSPSSGRDQENESDLSADFPVDKPRAAQDNCGASNVTTRVDGLKSERRPRSTTRENRAGTVTKRCRKGGQKEKSESGKLRKNMGGLVRTPRLLSRKGLSSHNKKALVSSSAGKRSGTPGRKPFYTNIKAKVTSKKNPMPVDFV</sequence>
<feature type="compositionally biased region" description="Basic and acidic residues" evidence="1">
    <location>
        <begin position="779"/>
        <end position="788"/>
    </location>
</feature>